<dbReference type="InterPro" id="IPR010929">
    <property type="entry name" value="PDR_CDR_ABC"/>
</dbReference>
<evidence type="ECO:0000256" key="3">
    <source>
        <dbReference type="ARBA" id="ARBA00022692"/>
    </source>
</evidence>
<dbReference type="GO" id="GO:0016887">
    <property type="term" value="F:ATP hydrolysis activity"/>
    <property type="evidence" value="ECO:0007669"/>
    <property type="project" value="InterPro"/>
</dbReference>
<dbReference type="EMBL" id="KV453851">
    <property type="protein sequence ID" value="ODV86076.1"/>
    <property type="molecule type" value="Genomic_DNA"/>
</dbReference>
<dbReference type="STRING" id="983967.A0A1E4T2U4"/>
<dbReference type="Pfam" id="PF06422">
    <property type="entry name" value="PDR_CDR"/>
    <property type="match status" value="1"/>
</dbReference>
<feature type="transmembrane region" description="Helical" evidence="8">
    <location>
        <begin position="627"/>
        <end position="647"/>
    </location>
</feature>
<dbReference type="PROSITE" id="PS00211">
    <property type="entry name" value="ABC_TRANSPORTER_1"/>
    <property type="match status" value="1"/>
</dbReference>
<feature type="domain" description="ABC transporter" evidence="9">
    <location>
        <begin position="705"/>
        <end position="928"/>
    </location>
</feature>
<dbReference type="InterPro" id="IPR003439">
    <property type="entry name" value="ABC_transporter-like_ATP-bd"/>
</dbReference>
<evidence type="ECO:0000256" key="5">
    <source>
        <dbReference type="ARBA" id="ARBA00022840"/>
    </source>
</evidence>
<dbReference type="SMART" id="SM00382">
    <property type="entry name" value="AAA"/>
    <property type="match status" value="1"/>
</dbReference>
<evidence type="ECO:0000256" key="7">
    <source>
        <dbReference type="ARBA" id="ARBA00023136"/>
    </source>
</evidence>
<feature type="domain" description="ABC transporter" evidence="9">
    <location>
        <begin position="39"/>
        <end position="276"/>
    </location>
</feature>
<dbReference type="InterPro" id="IPR013525">
    <property type="entry name" value="ABC2_TM"/>
</dbReference>
<dbReference type="GO" id="GO:0140359">
    <property type="term" value="F:ABC-type transporter activity"/>
    <property type="evidence" value="ECO:0007669"/>
    <property type="project" value="InterPro"/>
</dbReference>
<evidence type="ECO:0000256" key="8">
    <source>
        <dbReference type="SAM" id="Phobius"/>
    </source>
</evidence>
<dbReference type="GO" id="GO:0005524">
    <property type="term" value="F:ATP binding"/>
    <property type="evidence" value="ECO:0007669"/>
    <property type="project" value="UniProtKB-KW"/>
</dbReference>
<evidence type="ECO:0000256" key="1">
    <source>
        <dbReference type="ARBA" id="ARBA00004141"/>
    </source>
</evidence>
<dbReference type="Proteomes" id="UP000094801">
    <property type="component" value="Unassembled WGS sequence"/>
</dbReference>
<dbReference type="PROSITE" id="PS50893">
    <property type="entry name" value="ABC_TRANSPORTER_2"/>
    <property type="match status" value="2"/>
</dbReference>
<proteinExistence type="predicted"/>
<accession>A0A1E4T2U4</accession>
<dbReference type="GO" id="GO:0016020">
    <property type="term" value="C:membrane"/>
    <property type="evidence" value="ECO:0007669"/>
    <property type="project" value="UniProtKB-SubCell"/>
</dbReference>
<name>A0A1E4T2U4_9ASCO</name>
<dbReference type="InterPro" id="IPR017871">
    <property type="entry name" value="ABC_transporter-like_CS"/>
</dbReference>
<dbReference type="Pfam" id="PF00005">
    <property type="entry name" value="ABC_tran"/>
    <property type="match status" value="2"/>
</dbReference>
<dbReference type="InterPro" id="IPR027417">
    <property type="entry name" value="P-loop_NTPase"/>
</dbReference>
<feature type="transmembrane region" description="Helical" evidence="8">
    <location>
        <begin position="376"/>
        <end position="398"/>
    </location>
</feature>
<keyword evidence="11" id="KW-1185">Reference proteome</keyword>
<feature type="transmembrane region" description="Helical" evidence="8">
    <location>
        <begin position="1132"/>
        <end position="1155"/>
    </location>
</feature>
<protein>
    <recommendedName>
        <fullName evidence="9">ABC transporter domain-containing protein</fullName>
    </recommendedName>
</protein>
<evidence type="ECO:0000256" key="4">
    <source>
        <dbReference type="ARBA" id="ARBA00022741"/>
    </source>
</evidence>
<feature type="transmembrane region" description="Helical" evidence="8">
    <location>
        <begin position="547"/>
        <end position="563"/>
    </location>
</feature>
<keyword evidence="5" id="KW-0067">ATP-binding</keyword>
<evidence type="ECO:0000313" key="10">
    <source>
        <dbReference type="EMBL" id="ODV86076.1"/>
    </source>
</evidence>
<keyword evidence="2" id="KW-0813">Transport</keyword>
<dbReference type="SUPFAM" id="SSF52540">
    <property type="entry name" value="P-loop containing nucleoside triphosphate hydrolases"/>
    <property type="match status" value="2"/>
</dbReference>
<evidence type="ECO:0000256" key="2">
    <source>
        <dbReference type="ARBA" id="ARBA00022448"/>
    </source>
</evidence>
<feature type="transmembrane region" description="Helical" evidence="8">
    <location>
        <begin position="514"/>
        <end position="535"/>
    </location>
</feature>
<dbReference type="PANTHER" id="PTHR19241">
    <property type="entry name" value="ATP-BINDING CASSETTE TRANSPORTER"/>
    <property type="match status" value="1"/>
</dbReference>
<feature type="transmembrane region" description="Helical" evidence="8">
    <location>
        <begin position="405"/>
        <end position="426"/>
    </location>
</feature>
<feature type="transmembrane region" description="Helical" evidence="8">
    <location>
        <begin position="1285"/>
        <end position="1304"/>
    </location>
</feature>
<evidence type="ECO:0000259" key="9">
    <source>
        <dbReference type="PROSITE" id="PS50893"/>
    </source>
</evidence>
<comment type="subcellular location">
    <subcellularLocation>
        <location evidence="1">Membrane</location>
        <topology evidence="1">Multi-pass membrane protein</topology>
    </subcellularLocation>
</comment>
<keyword evidence="4" id="KW-0547">Nucleotide-binding</keyword>
<feature type="transmembrane region" description="Helical" evidence="8">
    <location>
        <begin position="1087"/>
        <end position="1120"/>
    </location>
</feature>
<feature type="transmembrane region" description="Helical" evidence="8">
    <location>
        <begin position="463"/>
        <end position="483"/>
    </location>
</feature>
<keyword evidence="7 8" id="KW-0472">Membrane</keyword>
<sequence>MEKYFGSSIGSKLYIRNLEVESDIKTITPDVSLFGVNILSSNPLINLKIPSLKVKILDQINLLLKEGELCLVLGRPKQSNTELLRKIVEHSTTNNDTVFRTEIESFNQLIFNGEDDLHFPHLSVKQTLDLAIGCKLDDHFTQESKDQLISELLETFHLSHSLNTKIGDGEVVRGVSGGERRRVSIIEALLANGSITCLDNSTRGLDSTTALNYLISLKNMADHFNKTFICTLYQGSQSIFEQFDKVLVLYNGKQIYFGPSKDVESYFAKLGYVKRNTRQTTMELIDLILDDAIPFSHKVDIVDCRMSNIPKEAHEFHERWICSEEFNMLTTEIDEGIKEASIKGTIKKSRATYQVGIVKQFTSCFKRTFANNMNNYLYYVIQTTSFMFLAVCIGTLFLRLKMNTLGSFARGSVMYFCLLMYCFIAVSEVQKNFGNALIINKQAKNYLFYRPSIESLADILAEIPFKLIGMFFFIIIFYFTVGLKSSAGGFFGFWLFLFIGTLSINQLFHMISRLSGTVAIANSISGLVLLWLAMYASYVVQLNKMKVWFKYWLAYTNPLMYAFESMITLELNGQIMDCNNIIPSGSFYDSVATSNKICAWEGATLGNDFVRGEAYLSSSFGYSFSHVWRNLGILIGFFIGFVVFELIGSEVQSSYQVNGPAKLIAQTIKKGKIVSKSAAYDDDMEKKFHIYEEKDDDPIDCRAVHMWSDLSYTLDNGVTLIDKVNGFIKQGEFIALMGASGAGKTTLLNTISKRFKQGKISNGSVSIDIDTIAYVEQQELLIDQLTIKELLTIHLKVKSFENDDPYIERILELLGLKSYENFRIVGLNLELRKRVSLGIELVSKPQVLFVDEITSGMDNISAYNIIKCLKDLCNNAGISILCTIHQPSPTLIEQFDKILLLKKGRQTYFGPVDGILSYFENSKDEYGNDSVDVRPCGENENIADYIIDLMNEDIDWYSRWINSNEYKSMIEILTKTDSTVKSYQTNIPLNQSTKRAIYLRQLILILKRTYLEQTRNENYILSKLLLFIVSGLFVGFSFWKVDHSVKSLQSSMFAIFMILCVSSPLMHQIQDRCNFAKILYEQRESRLYHWSILPLCQLIVEIPLSILGATLSFLTFYFTWDINSNSNRTGLFYLTYAIMFQLYYVSFSIGVLYISPSLMLAGIFDSLLFSFLVVFCGAMQPFALIPSFWKYTVYYESPFTYFLQNLMSILFDGRAVICDNDEYALLSPQMGLNCGDYMKSYIADKGGYLKSATQIAFCTYCSYASGEEFTRQINMKYSQVWRNFGIFWIYVVFNVIAMLIGYYVTLKFKFKRGSFAAE</sequence>
<evidence type="ECO:0000256" key="6">
    <source>
        <dbReference type="ARBA" id="ARBA00022989"/>
    </source>
</evidence>
<feature type="transmembrane region" description="Helical" evidence="8">
    <location>
        <begin position="1167"/>
        <end position="1189"/>
    </location>
</feature>
<keyword evidence="6 8" id="KW-1133">Transmembrane helix</keyword>
<reference evidence="11" key="1">
    <citation type="submission" date="2016-04" db="EMBL/GenBank/DDBJ databases">
        <title>Comparative genomics of biotechnologically important yeasts.</title>
        <authorList>
            <consortium name="DOE Joint Genome Institute"/>
            <person name="Riley R."/>
            <person name="Haridas S."/>
            <person name="Wolfe K.H."/>
            <person name="Lopes M.R."/>
            <person name="Hittinger C.T."/>
            <person name="Goker M."/>
            <person name="Salamov A."/>
            <person name="Wisecaver J."/>
            <person name="Long T.M."/>
            <person name="Aerts A.L."/>
            <person name="Barry K."/>
            <person name="Choi C."/>
            <person name="Clum A."/>
            <person name="Coughlan A.Y."/>
            <person name="Deshpande S."/>
            <person name="Douglass A.P."/>
            <person name="Hanson S.J."/>
            <person name="Klenk H.-P."/>
            <person name="Labutti K."/>
            <person name="Lapidus A."/>
            <person name="Lindquist E."/>
            <person name="Lipzen A."/>
            <person name="Meier-Kolthoff J.P."/>
            <person name="Ohm R.A."/>
            <person name="Otillar R.P."/>
            <person name="Pangilinan J."/>
            <person name="Peng Y."/>
            <person name="Rokas A."/>
            <person name="Rosa C.A."/>
            <person name="Scheuner C."/>
            <person name="Sibirny A.A."/>
            <person name="Slot J.C."/>
            <person name="Stielow J.B."/>
            <person name="Sun H."/>
            <person name="Kurtzman C.P."/>
            <person name="Blackwell M."/>
            <person name="Grigoriev I.V."/>
            <person name="Jeffries T.W."/>
        </authorList>
    </citation>
    <scope>NUCLEOTIDE SEQUENCE [LARGE SCALE GENOMIC DNA]</scope>
    <source>
        <strain evidence="11">NRRL YB-2248</strain>
    </source>
</reference>
<feature type="transmembrane region" description="Helical" evidence="8">
    <location>
        <begin position="1024"/>
        <end position="1041"/>
    </location>
</feature>
<dbReference type="InterPro" id="IPR003593">
    <property type="entry name" value="AAA+_ATPase"/>
</dbReference>
<feature type="transmembrane region" description="Helical" evidence="8">
    <location>
        <begin position="490"/>
        <end position="508"/>
    </location>
</feature>
<gene>
    <name evidence="10" type="ORF">CANARDRAFT_197791</name>
</gene>
<organism evidence="10 11">
    <name type="scientific">[Candida] arabinofermentans NRRL YB-2248</name>
    <dbReference type="NCBI Taxonomy" id="983967"/>
    <lineage>
        <taxon>Eukaryota</taxon>
        <taxon>Fungi</taxon>
        <taxon>Dikarya</taxon>
        <taxon>Ascomycota</taxon>
        <taxon>Saccharomycotina</taxon>
        <taxon>Pichiomycetes</taxon>
        <taxon>Pichiales</taxon>
        <taxon>Pichiaceae</taxon>
        <taxon>Ogataea</taxon>
        <taxon>Ogataea/Candida clade</taxon>
    </lineage>
</organism>
<dbReference type="OrthoDB" id="66620at2759"/>
<evidence type="ECO:0000313" key="11">
    <source>
        <dbReference type="Proteomes" id="UP000094801"/>
    </source>
</evidence>
<keyword evidence="3 8" id="KW-0812">Transmembrane</keyword>
<feature type="transmembrane region" description="Helical" evidence="8">
    <location>
        <begin position="1047"/>
        <end position="1066"/>
    </location>
</feature>
<dbReference type="Gene3D" id="3.40.50.300">
    <property type="entry name" value="P-loop containing nucleotide triphosphate hydrolases"/>
    <property type="match status" value="2"/>
</dbReference>
<dbReference type="Pfam" id="PF01061">
    <property type="entry name" value="ABC2_membrane"/>
    <property type="match status" value="2"/>
</dbReference>